<dbReference type="InterPro" id="IPR023271">
    <property type="entry name" value="Aquaporin-like"/>
</dbReference>
<keyword evidence="4 6" id="KW-0472">Membrane</keyword>
<keyword evidence="3 6" id="KW-1133">Transmembrane helix</keyword>
<feature type="transmembrane region" description="Helical" evidence="6">
    <location>
        <begin position="543"/>
        <end position="564"/>
    </location>
</feature>
<evidence type="ECO:0000313" key="7">
    <source>
        <dbReference type="EMBL" id="MCK0536625.1"/>
    </source>
</evidence>
<dbReference type="EMBL" id="JALKII010000001">
    <property type="protein sequence ID" value="MCK0536625.1"/>
    <property type="molecule type" value="Genomic_DNA"/>
</dbReference>
<dbReference type="Proteomes" id="UP001165524">
    <property type="component" value="Unassembled WGS sequence"/>
</dbReference>
<comment type="subcellular location">
    <subcellularLocation>
        <location evidence="1">Membrane</location>
        <topology evidence="1">Multi-pass membrane protein</topology>
    </subcellularLocation>
</comment>
<feature type="transmembrane region" description="Helical" evidence="6">
    <location>
        <begin position="483"/>
        <end position="504"/>
    </location>
</feature>
<keyword evidence="2 6" id="KW-0812">Transmembrane</keyword>
<evidence type="ECO:0000256" key="4">
    <source>
        <dbReference type="ARBA" id="ARBA00023136"/>
    </source>
</evidence>
<evidence type="ECO:0000256" key="6">
    <source>
        <dbReference type="SAM" id="Phobius"/>
    </source>
</evidence>
<feature type="transmembrane region" description="Helical" evidence="6">
    <location>
        <begin position="434"/>
        <end position="455"/>
    </location>
</feature>
<feature type="transmembrane region" description="Helical" evidence="6">
    <location>
        <begin position="337"/>
        <end position="357"/>
    </location>
</feature>
<protein>
    <submittedName>
        <fullName evidence="7">Site-specific recombinase</fullName>
    </submittedName>
</protein>
<evidence type="ECO:0000256" key="5">
    <source>
        <dbReference type="SAM" id="MobiDB-lite"/>
    </source>
</evidence>
<dbReference type="Gene3D" id="1.20.1080.10">
    <property type="entry name" value="Glycerol uptake facilitator protein"/>
    <property type="match status" value="1"/>
</dbReference>
<dbReference type="InterPro" id="IPR011385">
    <property type="entry name" value="Site-sp_rcmbase"/>
</dbReference>
<evidence type="ECO:0000256" key="3">
    <source>
        <dbReference type="ARBA" id="ARBA00022989"/>
    </source>
</evidence>
<keyword evidence="8" id="KW-1185">Reference proteome</keyword>
<dbReference type="Pfam" id="PF10136">
    <property type="entry name" value="SpecificRecomb"/>
    <property type="match status" value="1"/>
</dbReference>
<evidence type="ECO:0000256" key="2">
    <source>
        <dbReference type="ARBA" id="ARBA00022692"/>
    </source>
</evidence>
<feature type="transmembrane region" description="Helical" evidence="6">
    <location>
        <begin position="369"/>
        <end position="390"/>
    </location>
</feature>
<name>A0ABT0E497_9GAMM</name>
<evidence type="ECO:0000313" key="8">
    <source>
        <dbReference type="Proteomes" id="UP001165524"/>
    </source>
</evidence>
<feature type="transmembrane region" description="Helical" evidence="6">
    <location>
        <begin position="596"/>
        <end position="619"/>
    </location>
</feature>
<gene>
    <name evidence="7" type="ORF">MU846_02790</name>
</gene>
<accession>A0ABT0E497</accession>
<dbReference type="PIRSF" id="PIRSF015380">
    <property type="entry name" value="Site-sp_rcmb"/>
    <property type="match status" value="1"/>
</dbReference>
<reference evidence="7" key="1">
    <citation type="submission" date="2022-04" db="EMBL/GenBank/DDBJ databases">
        <title>Alcanivorax sp. CY1518 draft genome sequence.</title>
        <authorList>
            <person name="Zhao G."/>
            <person name="An M."/>
        </authorList>
    </citation>
    <scope>NUCLEOTIDE SEQUENCE</scope>
    <source>
        <strain evidence="7">CY1518</strain>
    </source>
</reference>
<feature type="region of interest" description="Disordered" evidence="5">
    <location>
        <begin position="652"/>
        <end position="684"/>
    </location>
</feature>
<comment type="caution">
    <text evidence="7">The sequence shown here is derived from an EMBL/GenBank/DDBJ whole genome shotgun (WGS) entry which is preliminary data.</text>
</comment>
<dbReference type="RefSeq" id="WP_246948093.1">
    <property type="nucleotide sequence ID" value="NZ_JALKII010000001.1"/>
</dbReference>
<evidence type="ECO:0000256" key="1">
    <source>
        <dbReference type="ARBA" id="ARBA00004141"/>
    </source>
</evidence>
<organism evidence="7 8">
    <name type="scientific">Alcanivorax quisquiliarum</name>
    <dbReference type="NCBI Taxonomy" id="2933565"/>
    <lineage>
        <taxon>Bacteria</taxon>
        <taxon>Pseudomonadati</taxon>
        <taxon>Pseudomonadota</taxon>
        <taxon>Gammaproteobacteria</taxon>
        <taxon>Oceanospirillales</taxon>
        <taxon>Alcanivoracaceae</taxon>
        <taxon>Alcanivorax</taxon>
    </lineage>
</organism>
<sequence>MSLQTLLTRLADPQTSAVKSMVLIVDWLRPSGRESASAARERITGLAAVLESHPQLHADLSERLRNWLEEARFFHLLTSLGLYSRRGFLREVGERLYERFNPAPVDMSSVRDVFFLVFHRKSDMDWVDEVPDDTWLDLFLLLWQFTPEDGQRLRDRVALEILNAIELLSIWIAAEGLEPTLIRLDPRMVERDSALVALQRELAVYAQGYPAYLRGEGEESPDDAHARVLLEQCAEEVARLGRRTVSQGASVAITHLLERLSQTLDRIEHLLDVISPADPQARAQRSAELFRQLVQAVAARNSVRALWQQNSRMLARSVTENSSGHGEHYIAGNRRDYFRMLGSAAGGGVIIALMALIKLKVLELGLAPFTQTLLVALNYGLGFVLIHMLHGTVATKQPAMTAASIAEKVEQGEKGRANARKLAELLVKVGRTQFVAVLGNVALAVTVAWLLGWGYRAWAGLELIDQHRYEYIRAGLHPWLSPALLYAGIAGVWLFCSGLIAGFFDNRAAYLNLAERLRGHPLLRRILPQAMRERVATYLHDNYGALMSNFLFGLLLGYTGYVGYLLGLPIDIRHVAFASAEVGYAAAYAMPGPAEVVRLLCFALMIGGVNLAVSFGLALSVALRARGTRITGPGKLLKAYFQVLRERPAGLLYPPATPVDTEKGEQPVPVKAQGKAQEKVQEKT</sequence>
<proteinExistence type="predicted"/>